<evidence type="ECO:0000259" key="3">
    <source>
        <dbReference type="PROSITE" id="PS50001"/>
    </source>
</evidence>
<gene>
    <name evidence="4" type="ORF">DPMN_057020</name>
</gene>
<dbReference type="PROSITE" id="PS50001">
    <property type="entry name" value="SH2"/>
    <property type="match status" value="1"/>
</dbReference>
<keyword evidence="5" id="KW-1185">Reference proteome</keyword>
<accession>A0A9D4CVP5</accession>
<reference evidence="4" key="2">
    <citation type="submission" date="2020-11" db="EMBL/GenBank/DDBJ databases">
        <authorList>
            <person name="McCartney M.A."/>
            <person name="Auch B."/>
            <person name="Kono T."/>
            <person name="Mallez S."/>
            <person name="Becker A."/>
            <person name="Gohl D.M."/>
            <person name="Silverstein K.A.T."/>
            <person name="Koren S."/>
            <person name="Bechman K.B."/>
            <person name="Herman A."/>
            <person name="Abrahante J.E."/>
            <person name="Garbe J."/>
        </authorList>
    </citation>
    <scope>NUCLEOTIDE SEQUENCE</scope>
    <source>
        <strain evidence="4">Duluth1</strain>
        <tissue evidence="4">Whole animal</tissue>
    </source>
</reference>
<dbReference type="InterPro" id="IPR000980">
    <property type="entry name" value="SH2"/>
</dbReference>
<organism evidence="4 5">
    <name type="scientific">Dreissena polymorpha</name>
    <name type="common">Zebra mussel</name>
    <name type="synonym">Mytilus polymorpha</name>
    <dbReference type="NCBI Taxonomy" id="45954"/>
    <lineage>
        <taxon>Eukaryota</taxon>
        <taxon>Metazoa</taxon>
        <taxon>Spiralia</taxon>
        <taxon>Lophotrochozoa</taxon>
        <taxon>Mollusca</taxon>
        <taxon>Bivalvia</taxon>
        <taxon>Autobranchia</taxon>
        <taxon>Heteroconchia</taxon>
        <taxon>Euheterodonta</taxon>
        <taxon>Imparidentia</taxon>
        <taxon>Neoheterodontei</taxon>
        <taxon>Myida</taxon>
        <taxon>Dreissenoidea</taxon>
        <taxon>Dreissenidae</taxon>
        <taxon>Dreissena</taxon>
    </lineage>
</organism>
<dbReference type="PRINTS" id="PR00401">
    <property type="entry name" value="SH2DOMAIN"/>
</dbReference>
<dbReference type="SMART" id="SM00252">
    <property type="entry name" value="SH2"/>
    <property type="match status" value="1"/>
</dbReference>
<dbReference type="InterPro" id="IPR036860">
    <property type="entry name" value="SH2_dom_sf"/>
</dbReference>
<dbReference type="SUPFAM" id="SSF55550">
    <property type="entry name" value="SH2 domain"/>
    <property type="match status" value="1"/>
</dbReference>
<proteinExistence type="predicted"/>
<evidence type="ECO:0000313" key="5">
    <source>
        <dbReference type="Proteomes" id="UP000828390"/>
    </source>
</evidence>
<dbReference type="AlphaFoldDB" id="A0A9D4CVP5"/>
<keyword evidence="1" id="KW-0727">SH2 domain</keyword>
<dbReference type="Gene3D" id="3.30.505.10">
    <property type="entry name" value="SH2 domain"/>
    <property type="match status" value="1"/>
</dbReference>
<dbReference type="EMBL" id="JAIWYP010000012">
    <property type="protein sequence ID" value="KAH3731015.1"/>
    <property type="molecule type" value="Genomic_DNA"/>
</dbReference>
<feature type="domain" description="SH2" evidence="3">
    <location>
        <begin position="29"/>
        <end position="126"/>
    </location>
</feature>
<evidence type="ECO:0000256" key="2">
    <source>
        <dbReference type="SAM" id="MobiDB-lite"/>
    </source>
</evidence>
<feature type="region of interest" description="Disordered" evidence="2">
    <location>
        <begin position="149"/>
        <end position="170"/>
    </location>
</feature>
<dbReference type="OrthoDB" id="28230at2759"/>
<sequence length="170" mass="18817">MATHSTTDQKGNNPSKYVTKDYGPYQLQDWWNDVNKMEAEKLLLLPCNPTGTFLVRKATGAGLFILSVKDYNLTSNDACVKHYRIRQLDNGNVCIIPKQTFESVFDLIDHHKNAADGMCCKLNVPCPEIKSCSVDVGVPNVGADLDKCGSHGDQGSTRFPPSKHEEHAHV</sequence>
<name>A0A9D4CVP5_DREPO</name>
<reference evidence="4" key="1">
    <citation type="journal article" date="2019" name="bioRxiv">
        <title>The Genome of the Zebra Mussel, Dreissena polymorpha: A Resource for Invasive Species Research.</title>
        <authorList>
            <person name="McCartney M.A."/>
            <person name="Auch B."/>
            <person name="Kono T."/>
            <person name="Mallez S."/>
            <person name="Zhang Y."/>
            <person name="Obille A."/>
            <person name="Becker A."/>
            <person name="Abrahante J.E."/>
            <person name="Garbe J."/>
            <person name="Badalamenti J.P."/>
            <person name="Herman A."/>
            <person name="Mangelson H."/>
            <person name="Liachko I."/>
            <person name="Sullivan S."/>
            <person name="Sone E.D."/>
            <person name="Koren S."/>
            <person name="Silverstein K.A.T."/>
            <person name="Beckman K.B."/>
            <person name="Gohl D.M."/>
        </authorList>
    </citation>
    <scope>NUCLEOTIDE SEQUENCE</scope>
    <source>
        <strain evidence="4">Duluth1</strain>
        <tissue evidence="4">Whole animal</tissue>
    </source>
</reference>
<evidence type="ECO:0000256" key="1">
    <source>
        <dbReference type="PROSITE-ProRule" id="PRU00191"/>
    </source>
</evidence>
<dbReference type="PANTHER" id="PTHR46037">
    <property type="entry name" value="PROTEIN ENHANCER OF SEVENLESS 2B"/>
    <property type="match status" value="1"/>
</dbReference>
<protein>
    <recommendedName>
        <fullName evidence="3">SH2 domain-containing protein</fullName>
    </recommendedName>
</protein>
<dbReference type="Proteomes" id="UP000828390">
    <property type="component" value="Unassembled WGS sequence"/>
</dbReference>
<dbReference type="Pfam" id="PF00017">
    <property type="entry name" value="SH2"/>
    <property type="match status" value="1"/>
</dbReference>
<comment type="caution">
    <text evidence="4">The sequence shown here is derived from an EMBL/GenBank/DDBJ whole genome shotgun (WGS) entry which is preliminary data.</text>
</comment>
<dbReference type="InterPro" id="IPR043539">
    <property type="entry name" value="Grb2-like"/>
</dbReference>
<evidence type="ECO:0000313" key="4">
    <source>
        <dbReference type="EMBL" id="KAH3731015.1"/>
    </source>
</evidence>